<evidence type="ECO:0000313" key="9">
    <source>
        <dbReference type="EMBL" id="KZR95541.1"/>
    </source>
</evidence>
<dbReference type="PROSITE" id="PS50878">
    <property type="entry name" value="RT_POL"/>
    <property type="match status" value="1"/>
</dbReference>
<dbReference type="STRING" id="35525.A0A164D9H0"/>
<dbReference type="EMBL" id="LRGB01028438">
    <property type="protein sequence ID" value="KZR95541.1"/>
    <property type="molecule type" value="Genomic_DNA"/>
</dbReference>
<keyword evidence="10" id="KW-1185">Reference proteome</keyword>
<evidence type="ECO:0000256" key="1">
    <source>
        <dbReference type="ARBA" id="ARBA00012493"/>
    </source>
</evidence>
<sequence length="309" mass="34836">IRWTTCLIYLDDVIIYSATFEQHLQRLRLVLSCLSQAGLKLKWSKCSFMEHALKVLGHLISNEGVAPDPEKLEAVQSFPSPNEGHSTANKVKRVQSFLGLCSYYRRHIQGFASISRPLTTLTKKEIPFTWGEDQSSSFNTLKLALTSAPVLAHPNYDLPMEIFPDDCGYGIGGVLAQHIEEAERPIAYASRLLTKSEVNYSITEKECLALVWCLSKFRCFVWGCKVKVVTDHQAICWLMSKRDLAGHFARWSLSLQEYDITIVYRSGKTHDNADCLSRNPLPVAEELEDDRCFIVGAIFPGLSEDEDGL</sequence>
<reference evidence="9 10" key="1">
    <citation type="submission" date="2016-03" db="EMBL/GenBank/DDBJ databases">
        <title>EvidentialGene: Evidence-directed Construction of Genes on Genomes.</title>
        <authorList>
            <person name="Gilbert D.G."/>
            <person name="Choi J.-H."/>
            <person name="Mockaitis K."/>
            <person name="Colbourne J."/>
            <person name="Pfrender M."/>
        </authorList>
    </citation>
    <scope>NUCLEOTIDE SEQUENCE [LARGE SCALE GENOMIC DNA]</scope>
    <source>
        <strain evidence="9 10">Xinb3</strain>
        <tissue evidence="9">Complete organism</tissue>
    </source>
</reference>
<name>A0A164D9H0_9CRUS</name>
<evidence type="ECO:0000259" key="8">
    <source>
        <dbReference type="PROSITE" id="PS50878"/>
    </source>
</evidence>
<dbReference type="OrthoDB" id="6382106at2759"/>
<evidence type="ECO:0000256" key="3">
    <source>
        <dbReference type="ARBA" id="ARBA00022695"/>
    </source>
</evidence>
<dbReference type="InterPro" id="IPR000477">
    <property type="entry name" value="RT_dom"/>
</dbReference>
<keyword evidence="7" id="KW-0695">RNA-directed DNA polymerase</keyword>
<dbReference type="InterPro" id="IPR050951">
    <property type="entry name" value="Retrovirus_Pol_polyprotein"/>
</dbReference>
<protein>
    <recommendedName>
        <fullName evidence="1">RNA-directed DNA polymerase</fullName>
        <ecNumber evidence="1">2.7.7.49</ecNumber>
    </recommendedName>
</protein>
<keyword evidence="6" id="KW-0378">Hydrolase</keyword>
<keyword evidence="3" id="KW-0548">Nucleotidyltransferase</keyword>
<dbReference type="GO" id="GO:0004519">
    <property type="term" value="F:endonuclease activity"/>
    <property type="evidence" value="ECO:0007669"/>
    <property type="project" value="UniProtKB-KW"/>
</dbReference>
<feature type="non-terminal residue" evidence="9">
    <location>
        <position position="309"/>
    </location>
</feature>
<dbReference type="GO" id="GO:0003964">
    <property type="term" value="F:RNA-directed DNA polymerase activity"/>
    <property type="evidence" value="ECO:0007669"/>
    <property type="project" value="UniProtKB-KW"/>
</dbReference>
<dbReference type="PANTHER" id="PTHR37984">
    <property type="entry name" value="PROTEIN CBG26694"/>
    <property type="match status" value="1"/>
</dbReference>
<dbReference type="InterPro" id="IPR043128">
    <property type="entry name" value="Rev_trsase/Diguanyl_cyclase"/>
</dbReference>
<evidence type="ECO:0000256" key="7">
    <source>
        <dbReference type="ARBA" id="ARBA00022918"/>
    </source>
</evidence>
<evidence type="ECO:0000256" key="2">
    <source>
        <dbReference type="ARBA" id="ARBA00022679"/>
    </source>
</evidence>
<dbReference type="FunFam" id="3.10.20.370:FF:000001">
    <property type="entry name" value="Retrovirus-related Pol polyprotein from transposon 17.6-like protein"/>
    <property type="match status" value="1"/>
</dbReference>
<gene>
    <name evidence="9" type="ORF">APZ42_010695</name>
</gene>
<organism evidence="9 10">
    <name type="scientific">Daphnia magna</name>
    <dbReference type="NCBI Taxonomy" id="35525"/>
    <lineage>
        <taxon>Eukaryota</taxon>
        <taxon>Metazoa</taxon>
        <taxon>Ecdysozoa</taxon>
        <taxon>Arthropoda</taxon>
        <taxon>Crustacea</taxon>
        <taxon>Branchiopoda</taxon>
        <taxon>Diplostraca</taxon>
        <taxon>Cladocera</taxon>
        <taxon>Anomopoda</taxon>
        <taxon>Daphniidae</taxon>
        <taxon>Daphnia</taxon>
    </lineage>
</organism>
<dbReference type="Gene3D" id="3.10.20.370">
    <property type="match status" value="1"/>
</dbReference>
<dbReference type="Pfam" id="PF00078">
    <property type="entry name" value="RVT_1"/>
    <property type="match status" value="1"/>
</dbReference>
<dbReference type="FunFam" id="3.30.70.270:FF:000020">
    <property type="entry name" value="Transposon Tf2-6 polyprotein-like Protein"/>
    <property type="match status" value="1"/>
</dbReference>
<dbReference type="PANTHER" id="PTHR37984:SF5">
    <property type="entry name" value="PROTEIN NYNRIN-LIKE"/>
    <property type="match status" value="1"/>
</dbReference>
<keyword evidence="5" id="KW-0255">Endonuclease</keyword>
<evidence type="ECO:0000313" key="10">
    <source>
        <dbReference type="Proteomes" id="UP000076858"/>
    </source>
</evidence>
<feature type="non-terminal residue" evidence="9">
    <location>
        <position position="1"/>
    </location>
</feature>
<keyword evidence="4" id="KW-0540">Nuclease</keyword>
<evidence type="ECO:0000256" key="6">
    <source>
        <dbReference type="ARBA" id="ARBA00022801"/>
    </source>
</evidence>
<dbReference type="EC" id="2.7.7.49" evidence="1"/>
<feature type="domain" description="Reverse transcriptase" evidence="8">
    <location>
        <begin position="1"/>
        <end position="60"/>
    </location>
</feature>
<dbReference type="SUPFAM" id="SSF56672">
    <property type="entry name" value="DNA/RNA polymerases"/>
    <property type="match status" value="1"/>
</dbReference>
<dbReference type="AlphaFoldDB" id="A0A164D9H0"/>
<dbReference type="CDD" id="cd09274">
    <property type="entry name" value="RNase_HI_RT_Ty3"/>
    <property type="match status" value="1"/>
</dbReference>
<comment type="caution">
    <text evidence="9">The sequence shown here is derived from an EMBL/GenBank/DDBJ whole genome shotgun (WGS) entry which is preliminary data.</text>
</comment>
<dbReference type="Proteomes" id="UP000076858">
    <property type="component" value="Unassembled WGS sequence"/>
</dbReference>
<dbReference type="InterPro" id="IPR041373">
    <property type="entry name" value="RT_RNaseH"/>
</dbReference>
<keyword evidence="2" id="KW-0808">Transferase</keyword>
<evidence type="ECO:0000256" key="5">
    <source>
        <dbReference type="ARBA" id="ARBA00022759"/>
    </source>
</evidence>
<dbReference type="Gene3D" id="3.30.70.270">
    <property type="match status" value="2"/>
</dbReference>
<accession>A0A164D9H0</accession>
<dbReference type="Pfam" id="PF17917">
    <property type="entry name" value="RT_RNaseH"/>
    <property type="match status" value="1"/>
</dbReference>
<dbReference type="GO" id="GO:0016787">
    <property type="term" value="F:hydrolase activity"/>
    <property type="evidence" value="ECO:0007669"/>
    <property type="project" value="UniProtKB-KW"/>
</dbReference>
<dbReference type="InterPro" id="IPR043502">
    <property type="entry name" value="DNA/RNA_pol_sf"/>
</dbReference>
<evidence type="ECO:0000256" key="4">
    <source>
        <dbReference type="ARBA" id="ARBA00022722"/>
    </source>
</evidence>
<proteinExistence type="predicted"/>